<feature type="domain" description="NmrA-like" evidence="4">
    <location>
        <begin position="1"/>
        <end position="292"/>
    </location>
</feature>
<dbReference type="EMBL" id="JANBOH010000011">
    <property type="protein sequence ID" value="KAJ1648131.1"/>
    <property type="molecule type" value="Genomic_DNA"/>
</dbReference>
<dbReference type="Proteomes" id="UP001145021">
    <property type="component" value="Unassembled WGS sequence"/>
</dbReference>
<dbReference type="PANTHER" id="PTHR42748">
    <property type="entry name" value="NITROGEN METABOLITE REPRESSION PROTEIN NMRA FAMILY MEMBER"/>
    <property type="match status" value="1"/>
</dbReference>
<dbReference type="AlphaFoldDB" id="A0A9W8CKT1"/>
<evidence type="ECO:0000256" key="2">
    <source>
        <dbReference type="ARBA" id="ARBA00022857"/>
    </source>
</evidence>
<keyword evidence="2" id="KW-0521">NADP</keyword>
<dbReference type="GO" id="GO:0016491">
    <property type="term" value="F:oxidoreductase activity"/>
    <property type="evidence" value="ECO:0007669"/>
    <property type="project" value="UniProtKB-KW"/>
</dbReference>
<dbReference type="Pfam" id="PF05368">
    <property type="entry name" value="NmrA"/>
    <property type="match status" value="1"/>
</dbReference>
<evidence type="ECO:0000256" key="3">
    <source>
        <dbReference type="ARBA" id="ARBA00023002"/>
    </source>
</evidence>
<organism evidence="5 6">
    <name type="scientific">Coemansia asiatica</name>
    <dbReference type="NCBI Taxonomy" id="1052880"/>
    <lineage>
        <taxon>Eukaryota</taxon>
        <taxon>Fungi</taxon>
        <taxon>Fungi incertae sedis</taxon>
        <taxon>Zoopagomycota</taxon>
        <taxon>Kickxellomycotina</taxon>
        <taxon>Kickxellomycetes</taxon>
        <taxon>Kickxellales</taxon>
        <taxon>Kickxellaceae</taxon>
        <taxon>Coemansia</taxon>
    </lineage>
</organism>
<comment type="caution">
    <text evidence="5">The sequence shown here is derived from an EMBL/GenBank/DDBJ whole genome shotgun (WGS) entry which is preliminary data.</text>
</comment>
<dbReference type="Gene3D" id="3.40.50.720">
    <property type="entry name" value="NAD(P)-binding Rossmann-like Domain"/>
    <property type="match status" value="1"/>
</dbReference>
<dbReference type="PANTHER" id="PTHR42748:SF30">
    <property type="entry name" value="NMRA-LIKE DOMAIN-CONTAINING PROTEIN"/>
    <property type="match status" value="1"/>
</dbReference>
<dbReference type="InterPro" id="IPR008030">
    <property type="entry name" value="NmrA-like"/>
</dbReference>
<sequence>MTTTVAIIGATGLQGGSVLKSLYATGKYKIRALTRNPSRESAKQLLNKYPGIEVEAADLDDTESLRKAFKDIDIIFGVTQFFQKEIMDKVESGNTDAEYIQGKNMVDAAIAAGVKDMIYSSLDSMKRISGGKYPNVLHFEGKYRIQEYLASKADQIRGYFVFVGFYMENFTEYARVSPEDNATVEFTFPLNPDTKIPLVDTANDIGAVVAHILDHPDEYLGSVVEISGGYFEVQDMATTFTDVTGKPARYVQIPYEYLPSEEIREMFHGLQEFGLFSGEAKLFAQNEKIDYTFTTPTEFWKNRGWNGPAPSSQ</sequence>
<protein>
    <recommendedName>
        <fullName evidence="4">NmrA-like domain-containing protein</fullName>
    </recommendedName>
</protein>
<keyword evidence="6" id="KW-1185">Reference proteome</keyword>
<dbReference type="InterPro" id="IPR036291">
    <property type="entry name" value="NAD(P)-bd_dom_sf"/>
</dbReference>
<proteinExistence type="inferred from homology"/>
<dbReference type="GO" id="GO:0005634">
    <property type="term" value="C:nucleus"/>
    <property type="evidence" value="ECO:0007669"/>
    <property type="project" value="TreeGrafter"/>
</dbReference>
<evidence type="ECO:0000313" key="6">
    <source>
        <dbReference type="Proteomes" id="UP001145021"/>
    </source>
</evidence>
<comment type="similarity">
    <text evidence="1">Belongs to the NmrA-type oxidoreductase family.</text>
</comment>
<dbReference type="CDD" id="cd05251">
    <property type="entry name" value="NmrA_like_SDR_a"/>
    <property type="match status" value="1"/>
</dbReference>
<keyword evidence="3" id="KW-0560">Oxidoreductase</keyword>
<gene>
    <name evidence="5" type="ORF">LPJ64_000584</name>
</gene>
<name>A0A9W8CKT1_9FUNG</name>
<dbReference type="SUPFAM" id="SSF51735">
    <property type="entry name" value="NAD(P)-binding Rossmann-fold domains"/>
    <property type="match status" value="1"/>
</dbReference>
<evidence type="ECO:0000256" key="1">
    <source>
        <dbReference type="ARBA" id="ARBA00006328"/>
    </source>
</evidence>
<evidence type="ECO:0000259" key="4">
    <source>
        <dbReference type="Pfam" id="PF05368"/>
    </source>
</evidence>
<accession>A0A9W8CKT1</accession>
<dbReference type="InterPro" id="IPR051164">
    <property type="entry name" value="NmrA-like_oxidored"/>
</dbReference>
<evidence type="ECO:0000313" key="5">
    <source>
        <dbReference type="EMBL" id="KAJ1648131.1"/>
    </source>
</evidence>
<reference evidence="5" key="1">
    <citation type="submission" date="2022-07" db="EMBL/GenBank/DDBJ databases">
        <title>Phylogenomic reconstructions and comparative analyses of Kickxellomycotina fungi.</title>
        <authorList>
            <person name="Reynolds N.K."/>
            <person name="Stajich J.E."/>
            <person name="Barry K."/>
            <person name="Grigoriev I.V."/>
            <person name="Crous P."/>
            <person name="Smith M.E."/>
        </authorList>
    </citation>
    <scope>NUCLEOTIDE SEQUENCE</scope>
    <source>
        <strain evidence="5">NBRC 105413</strain>
    </source>
</reference>
<dbReference type="Gene3D" id="3.90.25.10">
    <property type="entry name" value="UDP-galactose 4-epimerase, domain 1"/>
    <property type="match status" value="1"/>
</dbReference>